<evidence type="ECO:0000313" key="6">
    <source>
        <dbReference type="Proteomes" id="UP001165652"/>
    </source>
</evidence>
<evidence type="ECO:0000256" key="2">
    <source>
        <dbReference type="ARBA" id="ARBA00019992"/>
    </source>
</evidence>
<organism evidence="5 6">
    <name type="scientific">Rhodoplanes tepidamans</name>
    <name type="common">Rhodoplanes cryptolactis</name>
    <dbReference type="NCBI Taxonomy" id="200616"/>
    <lineage>
        <taxon>Bacteria</taxon>
        <taxon>Pseudomonadati</taxon>
        <taxon>Pseudomonadota</taxon>
        <taxon>Alphaproteobacteria</taxon>
        <taxon>Hyphomicrobiales</taxon>
        <taxon>Nitrobacteraceae</taxon>
        <taxon>Rhodoplanes</taxon>
    </lineage>
</organism>
<evidence type="ECO:0000256" key="3">
    <source>
        <dbReference type="ARBA" id="ARBA00022737"/>
    </source>
</evidence>
<dbReference type="Gene3D" id="1.25.40.10">
    <property type="entry name" value="Tetratricopeptide repeat domain"/>
    <property type="match status" value="1"/>
</dbReference>
<name>A0ABT5J875_RHOTP</name>
<evidence type="ECO:0000256" key="4">
    <source>
        <dbReference type="ARBA" id="ARBA00022803"/>
    </source>
</evidence>
<dbReference type="CDD" id="cd05804">
    <property type="entry name" value="StaR_like"/>
    <property type="match status" value="1"/>
</dbReference>
<keyword evidence="4" id="KW-0802">TPR repeat</keyword>
<dbReference type="PANTHER" id="PTHR16263">
    <property type="entry name" value="TETRATRICOPEPTIDE REPEAT PROTEIN 38"/>
    <property type="match status" value="1"/>
</dbReference>
<protein>
    <recommendedName>
        <fullName evidence="2">Tetratricopeptide repeat protein 38</fullName>
    </recommendedName>
</protein>
<sequence>MTVTDIRGHRLGGASEAAARLYDQAVGELALFRDDPVATVDAALADSPDFVMAHALRAWLHLLGTEPAGVPVARAALAAARDRAGTEQERGHLAAIAHLADARWHAAARVLEDVAIAHPRDLLALQAGHQLDFFRGDARMLRDRIARARPAWSPAVPGHHAVLGMAAFGLEETGAYAEAERAGRAAVEAEPRDAWARHAVAHVMEMQGRHDDGIAWMSREPDAWADGNFLAVHNWWHLALYHLERGEIDAVLDLYDGPIRSGRSGLILDMIDAAAMLWRLHLRGIDVGPRFAEIADAWEPVAEAGLYAFNDVHAVMAFVGAGRPQAVARVVEAQRRAMEGPGDNAAFTREVGAPVVQAMVAFGDGRWADTVRLLRPVRGIAHRFGGSHAQRDVIDLTLIEAALRDGDAALAAALAAERAAAKPESPLARLFAARATALRAAA</sequence>
<keyword evidence="6" id="KW-1185">Reference proteome</keyword>
<evidence type="ECO:0000313" key="5">
    <source>
        <dbReference type="EMBL" id="MDC7785703.1"/>
    </source>
</evidence>
<dbReference type="InterPro" id="IPR011990">
    <property type="entry name" value="TPR-like_helical_dom_sf"/>
</dbReference>
<gene>
    <name evidence="5" type="ORF">PQJ73_08420</name>
</gene>
<dbReference type="Proteomes" id="UP001165652">
    <property type="component" value="Unassembled WGS sequence"/>
</dbReference>
<dbReference type="PANTHER" id="PTHR16263:SF4">
    <property type="entry name" value="TETRATRICOPEPTIDE REPEAT PROTEIN 38"/>
    <property type="match status" value="1"/>
</dbReference>
<dbReference type="SUPFAM" id="SSF48452">
    <property type="entry name" value="TPR-like"/>
    <property type="match status" value="1"/>
</dbReference>
<reference evidence="5" key="2">
    <citation type="submission" date="2023-02" db="EMBL/GenBank/DDBJ databases">
        <authorList>
            <person name="Rayyan A."/>
            <person name="Meyer T."/>
            <person name="Kyndt J.A."/>
        </authorList>
    </citation>
    <scope>NUCLEOTIDE SEQUENCE</scope>
    <source>
        <strain evidence="5">DSM 9987</strain>
    </source>
</reference>
<comment type="similarity">
    <text evidence="1">Belongs to the TTC38 family.</text>
</comment>
<comment type="caution">
    <text evidence="5">The sequence shown here is derived from an EMBL/GenBank/DDBJ whole genome shotgun (WGS) entry which is preliminary data.</text>
</comment>
<dbReference type="InterPro" id="IPR033891">
    <property type="entry name" value="TTC38"/>
</dbReference>
<dbReference type="RefSeq" id="WP_272776548.1">
    <property type="nucleotide sequence ID" value="NZ_JAQQLI010000009.1"/>
</dbReference>
<evidence type="ECO:0000256" key="1">
    <source>
        <dbReference type="ARBA" id="ARBA00005857"/>
    </source>
</evidence>
<keyword evidence="3" id="KW-0677">Repeat</keyword>
<accession>A0ABT5J875</accession>
<dbReference type="EMBL" id="JAQQLI010000009">
    <property type="protein sequence ID" value="MDC7785703.1"/>
    <property type="molecule type" value="Genomic_DNA"/>
</dbReference>
<reference evidence="5" key="1">
    <citation type="journal article" date="2023" name="Microbiol Resour">
        <title>Genome Sequences of Rhodoplanes serenus and Two Thermotolerant Strains, Rhodoplanes tepidamans and 'Rhodoplanes cryptolactis,' Further Refine the Genus.</title>
        <authorList>
            <person name="Rayyan A.A."/>
            <person name="Kyndt J.A."/>
        </authorList>
    </citation>
    <scope>NUCLEOTIDE SEQUENCE</scope>
    <source>
        <strain evidence="5">DSM 9987</strain>
    </source>
</reference>
<proteinExistence type="inferred from homology"/>